<reference evidence="2 3" key="1">
    <citation type="journal article" date="2009" name="Genome Biol.">
        <title>Community-wide analysis of microbial genome sequence signatures.</title>
        <authorList>
            <person name="Dick G.J."/>
            <person name="Andersson A.F."/>
            <person name="Baker B.J."/>
            <person name="Simmons S.L."/>
            <person name="Thomas B.C."/>
            <person name="Yelton A.P."/>
            <person name="Banfield J.F."/>
        </authorList>
    </citation>
    <scope>NUCLEOTIDE SEQUENCE [LARGE SCALE GENOMIC DNA]</scope>
    <source>
        <strain evidence="2">ARMAN-2</strain>
    </source>
</reference>
<evidence type="ECO:0000313" key="3">
    <source>
        <dbReference type="Proteomes" id="UP000332487"/>
    </source>
</evidence>
<accession>C7DGS5</accession>
<evidence type="ECO:0000256" key="1">
    <source>
        <dbReference type="SAM" id="MobiDB-lite"/>
    </source>
</evidence>
<gene>
    <name evidence="2" type="ORF">UNLARM2_0275</name>
</gene>
<name>C7DGS5_MICA2</name>
<dbReference type="EMBL" id="GG697239">
    <property type="protein sequence ID" value="EET90246.1"/>
    <property type="molecule type" value="Genomic_DNA"/>
</dbReference>
<keyword evidence="3" id="KW-1185">Reference proteome</keyword>
<sequence>MGFGFSKKKAKDEGRGAPAAAAEASAEVKAMHRKELVERLLEMASSEKIENRRIVLSSVRNRDIDGSIKLEVAARIRKTSEKMLERYDAELRERNRDEAAVKASIRSEHELIGDVDDFVKGLK</sequence>
<dbReference type="AlphaFoldDB" id="C7DGS5"/>
<proteinExistence type="predicted"/>
<organism evidence="2 3">
    <name type="scientific">Candidatus Micrarchaeum acidiphilum ARMAN-2</name>
    <dbReference type="NCBI Taxonomy" id="425595"/>
    <lineage>
        <taxon>Archaea</taxon>
        <taxon>Candidatus Micrarchaeota</taxon>
        <taxon>Candidatus Micrarchaeia</taxon>
        <taxon>Candidatus Micrarchaeales</taxon>
        <taxon>Candidatus Micrarchaeaceae</taxon>
        <taxon>Candidatus Micrarchaeum</taxon>
    </lineage>
</organism>
<dbReference type="Proteomes" id="UP000332487">
    <property type="component" value="Unassembled WGS sequence"/>
</dbReference>
<protein>
    <submittedName>
        <fullName evidence="2">Uncharacterized protein</fullName>
    </submittedName>
</protein>
<feature type="compositionally biased region" description="Low complexity" evidence="1">
    <location>
        <begin position="16"/>
        <end position="25"/>
    </location>
</feature>
<feature type="region of interest" description="Disordered" evidence="1">
    <location>
        <begin position="1"/>
        <end position="25"/>
    </location>
</feature>
<reference evidence="2 3" key="2">
    <citation type="journal article" date="2010" name="Proc. Natl. Acad. Sci. U.S.A.">
        <title>Enigmatic, ultrasmall, uncultivated Archaea.</title>
        <authorList>
            <person name="Baker B.J."/>
            <person name="Comolli L.R."/>
            <person name="Dick G.J."/>
            <person name="Hauser L.J."/>
            <person name="Hyatt D."/>
            <person name="Dill B.D."/>
            <person name="Land M.L."/>
            <person name="Verberkmoes N.C."/>
            <person name="Hettich R.L."/>
            <person name="Banfield J.F."/>
        </authorList>
    </citation>
    <scope>NUCLEOTIDE SEQUENCE [LARGE SCALE GENOMIC DNA]</scope>
    <source>
        <strain evidence="2">ARMAN-2</strain>
    </source>
</reference>
<evidence type="ECO:0000313" key="2">
    <source>
        <dbReference type="EMBL" id="EET90246.1"/>
    </source>
</evidence>